<dbReference type="EMBL" id="CP019699">
    <property type="protein sequence ID" value="AQS57548.1"/>
    <property type="molecule type" value="Genomic_DNA"/>
</dbReference>
<dbReference type="RefSeq" id="WP_077721387.1">
    <property type="nucleotide sequence ID" value="NZ_CP019699.1"/>
</dbReference>
<dbReference type="InterPro" id="IPR011032">
    <property type="entry name" value="GroES-like_sf"/>
</dbReference>
<dbReference type="InterPro" id="IPR013154">
    <property type="entry name" value="ADH-like_N"/>
</dbReference>
<keyword evidence="3" id="KW-0560">Oxidoreductase</keyword>
<name>A0A1U9KBX1_9BACL</name>
<dbReference type="GO" id="GO:0008270">
    <property type="term" value="F:zinc ion binding"/>
    <property type="evidence" value="ECO:0007669"/>
    <property type="project" value="InterPro"/>
</dbReference>
<proteinExistence type="inferred from homology"/>
<dbReference type="PANTHER" id="PTHR43401:SF2">
    <property type="entry name" value="L-THREONINE 3-DEHYDROGENASE"/>
    <property type="match status" value="1"/>
</dbReference>
<evidence type="ECO:0000256" key="1">
    <source>
        <dbReference type="ARBA" id="ARBA00022723"/>
    </source>
</evidence>
<evidence type="ECO:0000259" key="5">
    <source>
        <dbReference type="SMART" id="SM00829"/>
    </source>
</evidence>
<keyword evidence="1 4" id="KW-0479">Metal-binding</keyword>
<dbReference type="PANTHER" id="PTHR43401">
    <property type="entry name" value="L-THREONINE 3-DEHYDROGENASE"/>
    <property type="match status" value="1"/>
</dbReference>
<dbReference type="SUPFAM" id="SSF51735">
    <property type="entry name" value="NAD(P)-binding Rossmann-fold domains"/>
    <property type="match status" value="1"/>
</dbReference>
<evidence type="ECO:0000313" key="6">
    <source>
        <dbReference type="EMBL" id="AQS57548.1"/>
    </source>
</evidence>
<evidence type="ECO:0000256" key="2">
    <source>
        <dbReference type="ARBA" id="ARBA00022833"/>
    </source>
</evidence>
<reference evidence="6 7" key="1">
    <citation type="journal article" date="2015" name="Int. J. Syst. Evol. Microbiol.">
        <title>Novibacillus thermophilus gen. nov., sp. nov., a Gram-staining-negative and moderately thermophilic member of the family Thermoactinomycetaceae.</title>
        <authorList>
            <person name="Yang G."/>
            <person name="Chen J."/>
            <person name="Zhou S."/>
        </authorList>
    </citation>
    <scope>NUCLEOTIDE SEQUENCE [LARGE SCALE GENOMIC DNA]</scope>
    <source>
        <strain evidence="6 7">SG-1</strain>
    </source>
</reference>
<gene>
    <name evidence="6" type="ORF">B0W44_12775</name>
</gene>
<keyword evidence="2 4" id="KW-0862">Zinc</keyword>
<evidence type="ECO:0000256" key="3">
    <source>
        <dbReference type="ARBA" id="ARBA00023002"/>
    </source>
</evidence>
<keyword evidence="7" id="KW-1185">Reference proteome</keyword>
<dbReference type="GO" id="GO:0016491">
    <property type="term" value="F:oxidoreductase activity"/>
    <property type="evidence" value="ECO:0007669"/>
    <property type="project" value="UniProtKB-KW"/>
</dbReference>
<dbReference type="Proteomes" id="UP000188603">
    <property type="component" value="Chromosome"/>
</dbReference>
<dbReference type="InterPro" id="IPR002328">
    <property type="entry name" value="ADH_Zn_CS"/>
</dbReference>
<dbReference type="OrthoDB" id="9770238at2"/>
<sequence>MRALKLYGKQDLRFEEAPEPVIERGSDVIVKVKAVGVCGSDISRYAKLGPYVSGTIFGHEFSGEVAEVGGEVKHVKVGDRVAGCPAICCGQCESCQKGEPARCESLHVIGAFHPGAYAEYVKLPAENVIPIPDSVDFDTAALVEPSAVVVHGFYKTNIQPGATVAVVGSGNIGLLAVQWAKIFGARKVFAIDVEGERLKVARDVGADEWINPQEKAAHEQIMELTDGRGVDLAVESAGSPLTSAQVFALPRKGGEVLFLGIPYADVSIERFYFERIVRNELTVLGSWNAVSAPFPGREWSTSIHYMSRGHIRVNPLVSHRLPLQEGPHTFDDIVNGKGSYRKVLFYPEAK</sequence>
<accession>A0A1U9KBX1</accession>
<dbReference type="SMART" id="SM00829">
    <property type="entry name" value="PKS_ER"/>
    <property type="match status" value="1"/>
</dbReference>
<dbReference type="Gene3D" id="3.90.180.10">
    <property type="entry name" value="Medium-chain alcohol dehydrogenases, catalytic domain"/>
    <property type="match status" value="1"/>
</dbReference>
<organism evidence="6 7">
    <name type="scientific">Novibacillus thermophilus</name>
    <dbReference type="NCBI Taxonomy" id="1471761"/>
    <lineage>
        <taxon>Bacteria</taxon>
        <taxon>Bacillati</taxon>
        <taxon>Bacillota</taxon>
        <taxon>Bacilli</taxon>
        <taxon>Bacillales</taxon>
        <taxon>Thermoactinomycetaceae</taxon>
        <taxon>Novibacillus</taxon>
    </lineage>
</organism>
<dbReference type="InterPro" id="IPR020843">
    <property type="entry name" value="ER"/>
</dbReference>
<dbReference type="STRING" id="1471761.B0W44_12775"/>
<dbReference type="InterPro" id="IPR036291">
    <property type="entry name" value="NAD(P)-bd_dom_sf"/>
</dbReference>
<dbReference type="Pfam" id="PF00107">
    <property type="entry name" value="ADH_zinc_N"/>
    <property type="match status" value="1"/>
</dbReference>
<comment type="similarity">
    <text evidence="4">Belongs to the zinc-containing alcohol dehydrogenase family.</text>
</comment>
<dbReference type="SUPFAM" id="SSF50129">
    <property type="entry name" value="GroES-like"/>
    <property type="match status" value="1"/>
</dbReference>
<dbReference type="Pfam" id="PF08240">
    <property type="entry name" value="ADH_N"/>
    <property type="match status" value="1"/>
</dbReference>
<dbReference type="InterPro" id="IPR050129">
    <property type="entry name" value="Zn_alcohol_dh"/>
</dbReference>
<dbReference type="AlphaFoldDB" id="A0A1U9KBX1"/>
<feature type="domain" description="Enoyl reductase (ER)" evidence="5">
    <location>
        <begin position="8"/>
        <end position="311"/>
    </location>
</feature>
<dbReference type="CDD" id="cd08236">
    <property type="entry name" value="sugar_DH"/>
    <property type="match status" value="1"/>
</dbReference>
<evidence type="ECO:0000313" key="7">
    <source>
        <dbReference type="Proteomes" id="UP000188603"/>
    </source>
</evidence>
<dbReference type="KEGG" id="ntr:B0W44_12775"/>
<dbReference type="Gene3D" id="3.40.50.720">
    <property type="entry name" value="NAD(P)-binding Rossmann-like Domain"/>
    <property type="match status" value="1"/>
</dbReference>
<comment type="cofactor">
    <cofactor evidence="4">
        <name>Zn(2+)</name>
        <dbReference type="ChEBI" id="CHEBI:29105"/>
    </cofactor>
</comment>
<evidence type="ECO:0000256" key="4">
    <source>
        <dbReference type="RuleBase" id="RU361277"/>
    </source>
</evidence>
<dbReference type="InterPro" id="IPR013149">
    <property type="entry name" value="ADH-like_C"/>
</dbReference>
<protein>
    <submittedName>
        <fullName evidence="6">Galactitol-1-phosphate 5-dehydrogenase</fullName>
    </submittedName>
</protein>
<dbReference type="PROSITE" id="PS00059">
    <property type="entry name" value="ADH_ZINC"/>
    <property type="match status" value="1"/>
</dbReference>